<reference evidence="5" key="1">
    <citation type="submission" date="2021-01" db="EMBL/GenBank/DDBJ databases">
        <authorList>
            <person name="Zahm M."/>
            <person name="Roques C."/>
            <person name="Cabau C."/>
            <person name="Klopp C."/>
            <person name="Donnadieu C."/>
            <person name="Jouanno E."/>
            <person name="Lampietro C."/>
            <person name="Louis A."/>
            <person name="Herpin A."/>
            <person name="Echchiki A."/>
            <person name="Berthelot C."/>
            <person name="Parey E."/>
            <person name="Roest-Crollius H."/>
            <person name="Braasch I."/>
            <person name="Postlethwait J."/>
            <person name="Bobe J."/>
            <person name="Montfort J."/>
            <person name="Bouchez O."/>
            <person name="Begum T."/>
            <person name="Mejri S."/>
            <person name="Adams A."/>
            <person name="Chen W.-J."/>
            <person name="Guiguen Y."/>
        </authorList>
    </citation>
    <scope>NUCLEOTIDE SEQUENCE</scope>
    <source>
        <tissue evidence="5">Blood</tissue>
    </source>
</reference>
<evidence type="ECO:0000256" key="2">
    <source>
        <dbReference type="SAM" id="MobiDB-lite"/>
    </source>
</evidence>
<keyword evidence="1" id="KW-0442">Lipid degradation</keyword>
<evidence type="ECO:0000256" key="1">
    <source>
        <dbReference type="RuleBase" id="RU361133"/>
    </source>
</evidence>
<dbReference type="EC" id="3.1.4.11" evidence="1"/>
<dbReference type="InterPro" id="IPR035892">
    <property type="entry name" value="C2_domain_sf"/>
</dbReference>
<sequence>MTGHLGKMESCSGSSSEDESSGGSKAKGKKDPGKPVQSLKLSPELSALVVYCQSVHFHGFDHASKKPPSEMSSFSENDALKHIKDSGKRFVRHNSKYLSRIYPSGQRLQSSNYDPQEMWNGGCQMVALNFQTPGEQMDLNQGRFLANGRSGYILKPSFLRCSDSEFNPENTGGGPGHVPTVLNIRVISAQQLPKLNTDKPNSIVDPQVWVEIHGVGIDNTRDKTQRIDNNGFNPHWDCTLTFHVQVPELALVRFVVEDHDHTAKNDFVGQFTLPFTSLRTGYRHVHLLKADGSSLSPATLFIHVTVSRGGVPIRSVSKRMV</sequence>
<dbReference type="PROSITE" id="PS50004">
    <property type="entry name" value="C2"/>
    <property type="match status" value="1"/>
</dbReference>
<dbReference type="InterPro" id="IPR000008">
    <property type="entry name" value="C2_dom"/>
</dbReference>
<evidence type="ECO:0000313" key="5">
    <source>
        <dbReference type="EMBL" id="KAI1887248.1"/>
    </source>
</evidence>
<comment type="caution">
    <text evidence="5">The sequence shown here is derived from an EMBL/GenBank/DDBJ whole genome shotgun (WGS) entry which is preliminary data.</text>
</comment>
<dbReference type="PANTHER" id="PTHR10336:SF33">
    <property type="entry name" value="1-PHOSPHATIDYLINOSITOL 4,5-BISPHOSPHATE PHOSPHODIESTERASE DELTA-3"/>
    <property type="match status" value="1"/>
</dbReference>
<evidence type="ECO:0000259" key="4">
    <source>
        <dbReference type="PROSITE" id="PS50008"/>
    </source>
</evidence>
<evidence type="ECO:0000259" key="3">
    <source>
        <dbReference type="PROSITE" id="PS50004"/>
    </source>
</evidence>
<dbReference type="Gene3D" id="2.60.40.150">
    <property type="entry name" value="C2 domain"/>
    <property type="match status" value="1"/>
</dbReference>
<dbReference type="Pfam" id="PF00168">
    <property type="entry name" value="C2"/>
    <property type="match status" value="1"/>
</dbReference>
<dbReference type="PROSITE" id="PS50008">
    <property type="entry name" value="PIPLC_Y_DOMAIN"/>
    <property type="match status" value="1"/>
</dbReference>
<gene>
    <name evidence="5" type="ORF">AGOR_G00187920</name>
</gene>
<dbReference type="InterPro" id="IPR001711">
    <property type="entry name" value="PLipase_C_Pinositol-sp_Y"/>
</dbReference>
<feature type="domain" description="C2" evidence="3">
    <location>
        <begin position="160"/>
        <end position="289"/>
    </location>
</feature>
<evidence type="ECO:0000313" key="6">
    <source>
        <dbReference type="Proteomes" id="UP000829720"/>
    </source>
</evidence>
<feature type="domain" description="PI-PLC Y-box" evidence="4">
    <location>
        <begin position="45"/>
        <end position="160"/>
    </location>
</feature>
<proteinExistence type="predicted"/>
<keyword evidence="1" id="KW-0378">Hydrolase</keyword>
<protein>
    <recommendedName>
        <fullName evidence="1">Phosphoinositide phospholipase C</fullName>
        <ecNumber evidence="1">3.1.4.11</ecNumber>
    </recommendedName>
</protein>
<dbReference type="SUPFAM" id="SSF49562">
    <property type="entry name" value="C2 domain (Calcium/lipid-binding domain, CaLB)"/>
    <property type="match status" value="1"/>
</dbReference>
<dbReference type="PRINTS" id="PR00390">
    <property type="entry name" value="PHPHLIPASEC"/>
</dbReference>
<dbReference type="Proteomes" id="UP000829720">
    <property type="component" value="Unassembled WGS sequence"/>
</dbReference>
<dbReference type="InterPro" id="IPR001192">
    <property type="entry name" value="PI-PLC_fam"/>
</dbReference>
<dbReference type="EMBL" id="JAERUA010000018">
    <property type="protein sequence ID" value="KAI1887248.1"/>
    <property type="molecule type" value="Genomic_DNA"/>
</dbReference>
<dbReference type="PANTHER" id="PTHR10336">
    <property type="entry name" value="PHOSPHOINOSITIDE-SPECIFIC PHOSPHOLIPASE C FAMILY PROTEIN"/>
    <property type="match status" value="1"/>
</dbReference>
<organism evidence="5 6">
    <name type="scientific">Albula goreensis</name>
    <dbReference type="NCBI Taxonomy" id="1534307"/>
    <lineage>
        <taxon>Eukaryota</taxon>
        <taxon>Metazoa</taxon>
        <taxon>Chordata</taxon>
        <taxon>Craniata</taxon>
        <taxon>Vertebrata</taxon>
        <taxon>Euteleostomi</taxon>
        <taxon>Actinopterygii</taxon>
        <taxon>Neopterygii</taxon>
        <taxon>Teleostei</taxon>
        <taxon>Albuliformes</taxon>
        <taxon>Albulidae</taxon>
        <taxon>Albula</taxon>
    </lineage>
</organism>
<dbReference type="FunFam" id="2.60.40.150:FF:000058">
    <property type="entry name" value="Phosphoinositide phospholipase C"/>
    <property type="match status" value="1"/>
</dbReference>
<dbReference type="GO" id="GO:0004435">
    <property type="term" value="F:phosphatidylinositol-4,5-bisphosphate phospholipase C activity"/>
    <property type="evidence" value="ECO:0007669"/>
    <property type="project" value="UniProtKB-EC"/>
</dbReference>
<dbReference type="InterPro" id="IPR017946">
    <property type="entry name" value="PLC-like_Pdiesterase_TIM-brl"/>
</dbReference>
<dbReference type="GO" id="GO:0005886">
    <property type="term" value="C:plasma membrane"/>
    <property type="evidence" value="ECO:0007669"/>
    <property type="project" value="TreeGrafter"/>
</dbReference>
<dbReference type="AlphaFoldDB" id="A0A8T3CXV7"/>
<keyword evidence="1" id="KW-0443">Lipid metabolism</keyword>
<dbReference type="CDD" id="cd00275">
    <property type="entry name" value="C2_PLC_like"/>
    <property type="match status" value="1"/>
</dbReference>
<dbReference type="GO" id="GO:0016042">
    <property type="term" value="P:lipid catabolic process"/>
    <property type="evidence" value="ECO:0007669"/>
    <property type="project" value="UniProtKB-KW"/>
</dbReference>
<dbReference type="GO" id="GO:0035556">
    <property type="term" value="P:intracellular signal transduction"/>
    <property type="evidence" value="ECO:0007669"/>
    <property type="project" value="InterPro"/>
</dbReference>
<dbReference type="SUPFAM" id="SSF51695">
    <property type="entry name" value="PLC-like phosphodiesterases"/>
    <property type="match status" value="1"/>
</dbReference>
<dbReference type="OrthoDB" id="269822at2759"/>
<accession>A0A8T3CXV7</accession>
<dbReference type="SMART" id="SM00149">
    <property type="entry name" value="PLCYc"/>
    <property type="match status" value="1"/>
</dbReference>
<comment type="catalytic activity">
    <reaction evidence="1">
        <text>a 1,2-diacyl-sn-glycero-3-phospho-(1D-myo-inositol-4,5-bisphosphate) + H2O = 1D-myo-inositol 1,4,5-trisphosphate + a 1,2-diacyl-sn-glycerol + H(+)</text>
        <dbReference type="Rhea" id="RHEA:33179"/>
        <dbReference type="ChEBI" id="CHEBI:15377"/>
        <dbReference type="ChEBI" id="CHEBI:15378"/>
        <dbReference type="ChEBI" id="CHEBI:17815"/>
        <dbReference type="ChEBI" id="CHEBI:58456"/>
        <dbReference type="ChEBI" id="CHEBI:203600"/>
        <dbReference type="EC" id="3.1.4.11"/>
    </reaction>
</comment>
<dbReference type="Pfam" id="PF00387">
    <property type="entry name" value="PI-PLC-Y"/>
    <property type="match status" value="1"/>
</dbReference>
<dbReference type="SMART" id="SM00239">
    <property type="entry name" value="C2"/>
    <property type="match status" value="1"/>
</dbReference>
<feature type="region of interest" description="Disordered" evidence="2">
    <location>
        <begin position="1"/>
        <end position="38"/>
    </location>
</feature>
<name>A0A8T3CXV7_9TELE</name>
<keyword evidence="6" id="KW-1185">Reference proteome</keyword>
<dbReference type="Gene3D" id="3.20.20.190">
    <property type="entry name" value="Phosphatidylinositol (PI) phosphodiesterase"/>
    <property type="match status" value="1"/>
</dbReference>